<evidence type="ECO:0000256" key="5">
    <source>
        <dbReference type="PROSITE-ProRule" id="PRU00560"/>
    </source>
</evidence>
<reference evidence="8" key="1">
    <citation type="journal article" date="2019" name="Int. J. Syst. Evol. Microbiol.">
        <title>The Global Catalogue of Microorganisms (GCM) 10K type strain sequencing project: providing services to taxonomists for standard genome sequencing and annotation.</title>
        <authorList>
            <consortium name="The Broad Institute Genomics Platform"/>
            <consortium name="The Broad Institute Genome Sequencing Center for Infectious Disease"/>
            <person name="Wu L."/>
            <person name="Ma J."/>
        </authorList>
    </citation>
    <scope>NUCLEOTIDE SEQUENCE [LARGE SCALE GENOMIC DNA]</scope>
    <source>
        <strain evidence="8">CCM 8932</strain>
    </source>
</reference>
<keyword evidence="8" id="KW-1185">Reference proteome</keyword>
<dbReference type="InterPro" id="IPR027785">
    <property type="entry name" value="UvrD-like_helicase_C"/>
</dbReference>
<evidence type="ECO:0000256" key="4">
    <source>
        <dbReference type="ARBA" id="ARBA00022840"/>
    </source>
</evidence>
<dbReference type="NCBIfam" id="NF041464">
    <property type="entry name" value="HelD_BACSU"/>
    <property type="match status" value="1"/>
</dbReference>
<dbReference type="InterPro" id="IPR027417">
    <property type="entry name" value="P-loop_NTPase"/>
</dbReference>
<keyword evidence="2 5" id="KW-0378">Hydrolase</keyword>
<feature type="domain" description="UvrD-like helicase ATP-binding" evidence="6">
    <location>
        <begin position="211"/>
        <end position="602"/>
    </location>
</feature>
<dbReference type="InterPro" id="IPR048228">
    <property type="entry name" value="HelD_bacillota"/>
</dbReference>
<organism evidence="7 8">
    <name type="scientific">Lactiplantibacillus dongliensis</name>
    <dbReference type="NCBI Taxonomy" id="2559919"/>
    <lineage>
        <taxon>Bacteria</taxon>
        <taxon>Bacillati</taxon>
        <taxon>Bacillota</taxon>
        <taxon>Bacilli</taxon>
        <taxon>Lactobacillales</taxon>
        <taxon>Lactobacillaceae</taxon>
        <taxon>Lactiplantibacillus</taxon>
    </lineage>
</organism>
<dbReference type="InterPro" id="IPR014016">
    <property type="entry name" value="UvrD-like_ATP-bd"/>
</dbReference>
<keyword evidence="4 5" id="KW-0067">ATP-binding</keyword>
<accession>A0ABW1RBH4</accession>
<dbReference type="EMBL" id="JBHSSD010000061">
    <property type="protein sequence ID" value="MFC6165850.1"/>
    <property type="molecule type" value="Genomic_DNA"/>
</dbReference>
<dbReference type="RefSeq" id="WP_137633776.1">
    <property type="nucleotide sequence ID" value="NZ_BJDK01000008.1"/>
</dbReference>
<dbReference type="Pfam" id="PF13538">
    <property type="entry name" value="UvrD_C_2"/>
    <property type="match status" value="1"/>
</dbReference>
<feature type="binding site" evidence="5">
    <location>
        <begin position="232"/>
        <end position="239"/>
    </location>
    <ligand>
        <name>ATP</name>
        <dbReference type="ChEBI" id="CHEBI:30616"/>
    </ligand>
</feature>
<dbReference type="Gene3D" id="3.40.50.300">
    <property type="entry name" value="P-loop containing nucleotide triphosphate hydrolases"/>
    <property type="match status" value="2"/>
</dbReference>
<evidence type="ECO:0000256" key="1">
    <source>
        <dbReference type="ARBA" id="ARBA00022741"/>
    </source>
</evidence>
<keyword evidence="1 5" id="KW-0547">Nucleotide-binding</keyword>
<dbReference type="PROSITE" id="PS51198">
    <property type="entry name" value="UVRD_HELICASE_ATP_BIND"/>
    <property type="match status" value="1"/>
</dbReference>
<evidence type="ECO:0000256" key="3">
    <source>
        <dbReference type="ARBA" id="ARBA00022806"/>
    </source>
</evidence>
<comment type="caution">
    <text evidence="7">The sequence shown here is derived from an EMBL/GenBank/DDBJ whole genome shotgun (WGS) entry which is preliminary data.</text>
</comment>
<proteinExistence type="predicted"/>
<dbReference type="PANTHER" id="PTHR11070">
    <property type="entry name" value="UVRD / RECB / PCRA DNA HELICASE FAMILY MEMBER"/>
    <property type="match status" value="1"/>
</dbReference>
<dbReference type="PANTHER" id="PTHR11070:SF17">
    <property type="entry name" value="DNA HELICASE IV"/>
    <property type="match status" value="1"/>
</dbReference>
<evidence type="ECO:0000259" key="6">
    <source>
        <dbReference type="PROSITE" id="PS51198"/>
    </source>
</evidence>
<sequence length="769" mass="87471">MTTPDQEQQQEQRRVDTVVKQIKARAKETDRLVAKAHHDTDIIQKNYGDNNSVNTFEVDDRIETNAELQQQKQMVERAVESEAILNRQVGVLKDLSNSPYFGRIDIQDDPADDPERLYIGTASFVDEHQNFLVYDWRAPISSVYYNGTLGKVAYQAPAGEQTTELLKKRQFQIDHGQINNMFDTNETVGDEILQSVLGEQNDAYMQNIVATIQKEQNDIIRDTYSDLLVVQGVAGSGKTSAILQRIAFLLYHSRASLEADQMVLFSPNRLFSHYISEVLPSLGERNMRQVTLAEFLSARFQGLTVQSLFERYESDQQAPATSAAIRDFQEGAAFMAQVDAYCHQLPADKLRFTNIVFNGDVFFTRAEITAIATSLPTAMQPADRFLAIKNTLIKRLKHRIDHEAQADWVNEQIDQLSDEAYHDLLGDKRRGAFQSLDDEVFYIGKQIVTKRLRQVYDAIYNGYFLDTYEQYNDFLAQVDCPAAVTETDWNARIKAFRAGIEYHRIDLIDCAPLLLLRDILTGSGQNRRMQYLFVDEMQDYSLAQLLYIKHAFPLAKFTLLGDSEQALFKGIEQPKQLLERLRDAFQVRRANLITLNKSYRSTLQITNFAKALLPDGDQIQAFTREGALPKVMIRYDEDSALQGLLTEVHQQLEHTHTVAVLTRNMADSKKVYQFLKHHTVATLMADSDRTMPQGVIVLPIYLAKGLEFDAVIAYDISAQNYPDANSVGLLYTIASRAMHHLTLLSVGDVSPLIVHLDPTLFTIEHQVRV</sequence>
<evidence type="ECO:0000313" key="7">
    <source>
        <dbReference type="EMBL" id="MFC6165850.1"/>
    </source>
</evidence>
<name>A0ABW1RBH4_9LACO</name>
<dbReference type="Pfam" id="PF00580">
    <property type="entry name" value="UvrD-helicase"/>
    <property type="match status" value="1"/>
</dbReference>
<evidence type="ECO:0000313" key="8">
    <source>
        <dbReference type="Proteomes" id="UP001596253"/>
    </source>
</evidence>
<protein>
    <submittedName>
        <fullName evidence="7">RNA polymerase recycling motor HelD</fullName>
    </submittedName>
</protein>
<dbReference type="InterPro" id="IPR000212">
    <property type="entry name" value="DNA_helicase_UvrD/REP"/>
</dbReference>
<dbReference type="SUPFAM" id="SSF52540">
    <property type="entry name" value="P-loop containing nucleoside triphosphate hydrolases"/>
    <property type="match status" value="1"/>
</dbReference>
<gene>
    <name evidence="7" type="primary">helD</name>
    <name evidence="7" type="ORF">ACFP3T_14395</name>
</gene>
<dbReference type="Proteomes" id="UP001596253">
    <property type="component" value="Unassembled WGS sequence"/>
</dbReference>
<evidence type="ECO:0000256" key="2">
    <source>
        <dbReference type="ARBA" id="ARBA00022801"/>
    </source>
</evidence>
<keyword evidence="3 5" id="KW-0347">Helicase</keyword>